<evidence type="ECO:0000256" key="2">
    <source>
        <dbReference type="ARBA" id="ARBA00022448"/>
    </source>
</evidence>
<dbReference type="KEGG" id="lmoi:VV02_19695"/>
<dbReference type="AlphaFoldDB" id="A0A0K1JLT7"/>
<dbReference type="PANTHER" id="PTHR30061:SF50">
    <property type="entry name" value="MALTOSE_MALTODEXTRIN-BINDING PERIPLASMIC PROTEIN"/>
    <property type="match status" value="1"/>
</dbReference>
<reference evidence="4 5" key="1">
    <citation type="submission" date="2015-03" db="EMBL/GenBank/DDBJ databases">
        <title>Luteipulveratus halotolerans sp. nov., a novel actinobacterium (Dermacoccaceae) from Sarawak, Malaysia.</title>
        <authorList>
            <person name="Juboi H."/>
            <person name="Basik A."/>
            <person name="Shamsul S.S."/>
            <person name="Arnold P."/>
            <person name="Schmitt E.K."/>
            <person name="Sanglier J.-J."/>
            <person name="Yeo T."/>
        </authorList>
    </citation>
    <scope>NUCLEOTIDE SEQUENCE [LARGE SCALE GENOMIC DNA]</scope>
    <source>
        <strain evidence="4 5">MN07-A0370</strain>
    </source>
</reference>
<keyword evidence="2" id="KW-0813">Transport</keyword>
<evidence type="ECO:0000256" key="3">
    <source>
        <dbReference type="ARBA" id="ARBA00022729"/>
    </source>
</evidence>
<protein>
    <recommendedName>
        <fullName evidence="6">ABC transporter substrate-binding protein</fullName>
    </recommendedName>
</protein>
<name>A0A0K1JLT7_9MICO</name>
<dbReference type="InterPro" id="IPR006059">
    <property type="entry name" value="SBP"/>
</dbReference>
<dbReference type="STRING" id="571913.VV02_19695"/>
<accession>A0A0K1JLT7</accession>
<sequence>MDAVAPAGQPQPRHARLSRRVVLAGGLGGLAAATLTGCGSPVATGLVGAAPPADRLTYWSLFTGGDGDNMKLMQKAYSRSHRNVSLSPSILAWGTPYYTKLALATAGHQPPDVAVVHLSRLQTLAQADLLSDLPAQEMTSEGMPASDFTPAALTKATYDDKLYAVPLDTHPFVMYYNLDICRRAGLLDASGQLKPIEGPTELTAAFRAAQKVTGSYGAVIAVTNDPSTNWRWFATLYYQLGGTVIGDSGATLTLDDDKAAQALSFMQSLTKSGLMPKSIDGPGVTSLFSSGKAGFLLDGEWAMPTYKATPLKFSIVPVPKVFGPKQVAFADSHALVIPKNSAMSHEKRSLALGFIKSLLQSSLTWAQGGHIPAYLPVQQSASFRNLKPQSSYAAAALSAEYDPPGWYSGAGSQFENVVGAAVASSQSVTTTPAAAVRAIRSGLTPYTSAKPPVS</sequence>
<evidence type="ECO:0000313" key="5">
    <source>
        <dbReference type="Proteomes" id="UP000066480"/>
    </source>
</evidence>
<evidence type="ECO:0000256" key="1">
    <source>
        <dbReference type="ARBA" id="ARBA00008520"/>
    </source>
</evidence>
<organism evidence="4 5">
    <name type="scientific">Luteipulveratus mongoliensis</name>
    <dbReference type="NCBI Taxonomy" id="571913"/>
    <lineage>
        <taxon>Bacteria</taxon>
        <taxon>Bacillati</taxon>
        <taxon>Actinomycetota</taxon>
        <taxon>Actinomycetes</taxon>
        <taxon>Micrococcales</taxon>
        <taxon>Dermacoccaceae</taxon>
        <taxon>Luteipulveratus</taxon>
    </lineage>
</organism>
<gene>
    <name evidence="4" type="ORF">VV02_19695</name>
</gene>
<proteinExistence type="inferred from homology"/>
<dbReference type="Gene3D" id="3.40.190.10">
    <property type="entry name" value="Periplasmic binding protein-like II"/>
    <property type="match status" value="1"/>
</dbReference>
<dbReference type="InterPro" id="IPR006311">
    <property type="entry name" value="TAT_signal"/>
</dbReference>
<dbReference type="SUPFAM" id="SSF53850">
    <property type="entry name" value="Periplasmic binding protein-like II"/>
    <property type="match status" value="1"/>
</dbReference>
<dbReference type="PROSITE" id="PS51318">
    <property type="entry name" value="TAT"/>
    <property type="match status" value="1"/>
</dbReference>
<keyword evidence="3" id="KW-0732">Signal</keyword>
<dbReference type="PANTHER" id="PTHR30061">
    <property type="entry name" value="MALTOSE-BINDING PERIPLASMIC PROTEIN"/>
    <property type="match status" value="1"/>
</dbReference>
<dbReference type="GO" id="GO:0055052">
    <property type="term" value="C:ATP-binding cassette (ABC) transporter complex, substrate-binding subunit-containing"/>
    <property type="evidence" value="ECO:0007669"/>
    <property type="project" value="TreeGrafter"/>
</dbReference>
<evidence type="ECO:0000313" key="4">
    <source>
        <dbReference type="EMBL" id="AKU17545.1"/>
    </source>
</evidence>
<dbReference type="Pfam" id="PF13416">
    <property type="entry name" value="SBP_bac_8"/>
    <property type="match status" value="1"/>
</dbReference>
<dbReference type="GO" id="GO:0015768">
    <property type="term" value="P:maltose transport"/>
    <property type="evidence" value="ECO:0007669"/>
    <property type="project" value="TreeGrafter"/>
</dbReference>
<dbReference type="GO" id="GO:0042956">
    <property type="term" value="P:maltodextrin transmembrane transport"/>
    <property type="evidence" value="ECO:0007669"/>
    <property type="project" value="TreeGrafter"/>
</dbReference>
<evidence type="ECO:0008006" key="6">
    <source>
        <dbReference type="Google" id="ProtNLM"/>
    </source>
</evidence>
<keyword evidence="5" id="KW-1185">Reference proteome</keyword>
<dbReference type="GO" id="GO:1901982">
    <property type="term" value="F:maltose binding"/>
    <property type="evidence" value="ECO:0007669"/>
    <property type="project" value="TreeGrafter"/>
</dbReference>
<dbReference type="PATRIC" id="fig|571913.6.peg.3986"/>
<comment type="similarity">
    <text evidence="1">Belongs to the bacterial solute-binding protein 1 family.</text>
</comment>
<dbReference type="Proteomes" id="UP000066480">
    <property type="component" value="Chromosome"/>
</dbReference>
<dbReference type="RefSeq" id="WP_052594277.1">
    <property type="nucleotide sequence ID" value="NZ_CP011112.1"/>
</dbReference>
<dbReference type="EMBL" id="CP011112">
    <property type="protein sequence ID" value="AKU17545.1"/>
    <property type="molecule type" value="Genomic_DNA"/>
</dbReference>